<comment type="caution">
    <text evidence="3">The sequence shown here is derived from an EMBL/GenBank/DDBJ whole genome shotgun (WGS) entry which is preliminary data.</text>
</comment>
<dbReference type="EMBL" id="PDUG01000003">
    <property type="protein sequence ID" value="PIC39519.1"/>
    <property type="molecule type" value="Genomic_DNA"/>
</dbReference>
<dbReference type="PANTHER" id="PTHR22899:SF0">
    <property type="entry name" value="F-BOX ASSOCIATED DOMAIN-CONTAINING PROTEIN-RELATED"/>
    <property type="match status" value="1"/>
</dbReference>
<evidence type="ECO:0000259" key="1">
    <source>
        <dbReference type="Pfam" id="PF00646"/>
    </source>
</evidence>
<evidence type="ECO:0000313" key="4">
    <source>
        <dbReference type="Proteomes" id="UP000230233"/>
    </source>
</evidence>
<feature type="domain" description="Sdz-33 F-box" evidence="2">
    <location>
        <begin position="696"/>
        <end position="760"/>
    </location>
</feature>
<dbReference type="InterPro" id="IPR053222">
    <property type="entry name" value="Zygotic_Embryogenesis-Asso"/>
</dbReference>
<name>A0A2G5UJ32_9PELO</name>
<feature type="domain" description="Sdz-33 F-box" evidence="2">
    <location>
        <begin position="207"/>
        <end position="271"/>
    </location>
</feature>
<accession>A0A2G5UJ32</accession>
<dbReference type="AlphaFoldDB" id="A0A2G5UJ32"/>
<dbReference type="Pfam" id="PF07735">
    <property type="entry name" value="FBA_2"/>
    <property type="match status" value="2"/>
</dbReference>
<evidence type="ECO:0000259" key="2">
    <source>
        <dbReference type="Pfam" id="PF07735"/>
    </source>
</evidence>
<protein>
    <recommendedName>
        <fullName evidence="5">F-box domain-containing protein</fullName>
    </recommendedName>
</protein>
<dbReference type="Proteomes" id="UP000230233">
    <property type="component" value="Chromosome III"/>
</dbReference>
<keyword evidence="4" id="KW-1185">Reference proteome</keyword>
<gene>
    <name evidence="3" type="primary">Cnig_chr_III.g11178</name>
    <name evidence="3" type="ORF">B9Z55_011178</name>
</gene>
<proteinExistence type="predicted"/>
<organism evidence="3 4">
    <name type="scientific">Caenorhabditis nigoni</name>
    <dbReference type="NCBI Taxonomy" id="1611254"/>
    <lineage>
        <taxon>Eukaryota</taxon>
        <taxon>Metazoa</taxon>
        <taxon>Ecdysozoa</taxon>
        <taxon>Nematoda</taxon>
        <taxon>Chromadorea</taxon>
        <taxon>Rhabditida</taxon>
        <taxon>Rhabditina</taxon>
        <taxon>Rhabditomorpha</taxon>
        <taxon>Rhabditoidea</taxon>
        <taxon>Rhabditidae</taxon>
        <taxon>Peloderinae</taxon>
        <taxon>Caenorhabditis</taxon>
    </lineage>
</organism>
<dbReference type="Pfam" id="PF00646">
    <property type="entry name" value="F-box"/>
    <property type="match status" value="1"/>
</dbReference>
<evidence type="ECO:0008006" key="5">
    <source>
        <dbReference type="Google" id="ProtNLM"/>
    </source>
</evidence>
<reference evidence="4" key="1">
    <citation type="submission" date="2017-10" db="EMBL/GenBank/DDBJ databases">
        <title>Rapid genome shrinkage in a self-fertile nematode reveals novel sperm competition proteins.</title>
        <authorList>
            <person name="Yin D."/>
            <person name="Schwarz E.M."/>
            <person name="Thomas C.G."/>
            <person name="Felde R.L."/>
            <person name="Korf I.F."/>
            <person name="Cutter A.D."/>
            <person name="Schartner C.M."/>
            <person name="Ralston E.J."/>
            <person name="Meyer B.J."/>
            <person name="Haag E.S."/>
        </authorList>
    </citation>
    <scope>NUCLEOTIDE SEQUENCE [LARGE SCALE GENOMIC DNA]</scope>
    <source>
        <strain evidence="4">JU1422</strain>
    </source>
</reference>
<dbReference type="InterPro" id="IPR012885">
    <property type="entry name" value="F-box_Sdz-33"/>
</dbReference>
<sequence>MTDQRFPLIRLPDALGSKVLQTTNHVEMIAYSLLSKKASSTVKAFRLPITHFKITMKKQPQIEIQFSFISIKFELIMHENDEKMTNLNGLPINVKVTYRNNEIHERREILSTWPNQGKSVGEWIQHLCSINHPKLHYVADFHVREKELDIQTLRNTFPKLGSISIIFPQTEPDKPDILSAQNVLKAFLLNVKRVGLERARFQDHFSLQHIGMANLEWLSTHSSRNLRIDDALTLNAERIYLHTDHISLRDLTRFLKLWKKGSNPRLEELTICWRTQIIPNWKMFRNELKGRRIKAVSQRWKKFRITNCRAVRANINYMTDQKFPFLRLPDNLRSKVSQTTEYLEIIAYSFLSKKSYSMVKALRLPILNVMITMKKQPQIEVTLSFISIKFELNMPENDEKITHLNGFPVDVKVTYLNFENYEFNEKITTWTNQGKTVGEWIQHLCSLNQPKNCYVTDFYVREIELDVQTFHNTFPKPFSVNIIFHQAEADENDIMSAQNVLKAFQLVSQYFRFERFPFQHHLSLQHIGMENSKILVLRYPRNLRIDDFLTLNAKNMTDQRFPFHRLPDDLRLKVLQTTNHLEIMAYSFLSKKACSTVKDLHLPIFNVIITMKKQLELEVTLSCISIQFELNMLENDEKMTHLSGLPVGVKVTYLNFENHEFNEKISTWTNQGKTVGEWIKHLRSISQPKFCYVNVFHHIGMGNLKWLDMQSPRNLNVLDLSTLNAETIWIKTDQMSLRDLNRFFKLWKKGSNPKLEELSISWNTDNLLDWNVMLKGLKAKPTRNSRENTLSIENCRGVCGELKCEWWPDLNRLRVEFTVPK</sequence>
<dbReference type="InterPro" id="IPR001810">
    <property type="entry name" value="F-box_dom"/>
</dbReference>
<evidence type="ECO:0000313" key="3">
    <source>
        <dbReference type="EMBL" id="PIC39519.1"/>
    </source>
</evidence>
<dbReference type="PANTHER" id="PTHR22899">
    <property type="entry name" value="CYCLIN-RELATED F-BOX FAMILY"/>
    <property type="match status" value="1"/>
</dbReference>
<feature type="domain" description="F-box" evidence="1">
    <location>
        <begin position="563"/>
        <end position="602"/>
    </location>
</feature>